<dbReference type="InterPro" id="IPR033788">
    <property type="entry name" value="VbhA-like"/>
</dbReference>
<dbReference type="STRING" id="399497.BW733_14575"/>
<dbReference type="Proteomes" id="UP000188235">
    <property type="component" value="Chromosome"/>
</dbReference>
<dbReference type="OrthoDB" id="3267974at2"/>
<evidence type="ECO:0000313" key="2">
    <source>
        <dbReference type="Proteomes" id="UP000188235"/>
    </source>
</evidence>
<accession>A0A1Q2D0E3</accession>
<reference evidence="1 2" key="1">
    <citation type="journal article" date="2008" name="Int. J. Syst. Evol. Microbiol.">
        <title>Tessaracoccus flavescens sp. nov., isolated from marine sediment.</title>
        <authorList>
            <person name="Lee D.W."/>
            <person name="Lee S.D."/>
        </authorList>
    </citation>
    <scope>NUCLEOTIDE SEQUENCE [LARGE SCALE GENOMIC DNA]</scope>
    <source>
        <strain evidence="1 2">SST-39T</strain>
    </source>
</reference>
<evidence type="ECO:0008006" key="3">
    <source>
        <dbReference type="Google" id="ProtNLM"/>
    </source>
</evidence>
<sequence length="64" mass="6827">MAATTRTAPSQAEADTRLSFARAALGVAGHEVTDPVLKDLLERVAREEITAEQAVADARRHVQG</sequence>
<proteinExistence type="predicted"/>
<keyword evidence="2" id="KW-1185">Reference proteome</keyword>
<dbReference type="CDD" id="cd11586">
    <property type="entry name" value="VbhA_like"/>
    <property type="match status" value="1"/>
</dbReference>
<dbReference type="EMBL" id="CP019607">
    <property type="protein sequence ID" value="AQP51868.1"/>
    <property type="molecule type" value="Genomic_DNA"/>
</dbReference>
<dbReference type="KEGG" id="tfa:BW733_14575"/>
<gene>
    <name evidence="1" type="ORF">BW733_14575</name>
</gene>
<organism evidence="1 2">
    <name type="scientific">Tessaracoccus flavescens</name>
    <dbReference type="NCBI Taxonomy" id="399497"/>
    <lineage>
        <taxon>Bacteria</taxon>
        <taxon>Bacillati</taxon>
        <taxon>Actinomycetota</taxon>
        <taxon>Actinomycetes</taxon>
        <taxon>Propionibacteriales</taxon>
        <taxon>Propionibacteriaceae</taxon>
        <taxon>Tessaracoccus</taxon>
    </lineage>
</organism>
<dbReference type="RefSeq" id="WP_077351562.1">
    <property type="nucleotide sequence ID" value="NZ_CP019607.1"/>
</dbReference>
<dbReference type="AlphaFoldDB" id="A0A1Q2D0E3"/>
<evidence type="ECO:0000313" key="1">
    <source>
        <dbReference type="EMBL" id="AQP51868.1"/>
    </source>
</evidence>
<name>A0A1Q2D0E3_9ACTN</name>
<protein>
    <recommendedName>
        <fullName evidence="3">Antitoxin VbhA domain-containing protein</fullName>
    </recommendedName>
</protein>